<reference evidence="7 8" key="1">
    <citation type="submission" date="2013-02" db="EMBL/GenBank/DDBJ databases">
        <title>Whole genome shotgun sequence of Gordonia malaquae NBRC 108250.</title>
        <authorList>
            <person name="Yoshida I."/>
            <person name="Hosoyama A."/>
            <person name="Tsuchikane K."/>
            <person name="Ando Y."/>
            <person name="Baba S."/>
            <person name="Ohji S."/>
            <person name="Hamada M."/>
            <person name="Tamura T."/>
            <person name="Yamazoe A."/>
            <person name="Yamazaki S."/>
            <person name="Fujita N."/>
        </authorList>
    </citation>
    <scope>NUCLEOTIDE SEQUENCE [LARGE SCALE GENOMIC DNA]</scope>
    <source>
        <strain evidence="7 8">NBRC 108250</strain>
    </source>
</reference>
<evidence type="ECO:0000256" key="5">
    <source>
        <dbReference type="ARBA" id="ARBA00048311"/>
    </source>
</evidence>
<evidence type="ECO:0000313" key="7">
    <source>
        <dbReference type="EMBL" id="GAC81082.1"/>
    </source>
</evidence>
<protein>
    <recommendedName>
        <fullName evidence="3">alpha,alpha-trehalose-phosphate synthase (ADP-forming)</fullName>
        <ecNumber evidence="3">2.4.1.347</ecNumber>
    </recommendedName>
</protein>
<name>M3UYT1_GORML</name>
<comment type="similarity">
    <text evidence="2">Belongs to the glycosyltransferase 20 family.</text>
</comment>
<keyword evidence="8" id="KW-1185">Reference proteome</keyword>
<dbReference type="PANTHER" id="PTHR10788:SF106">
    <property type="entry name" value="BCDNA.GH08860"/>
    <property type="match status" value="1"/>
</dbReference>
<dbReference type="RefSeq" id="WP_008380563.1">
    <property type="nucleotide sequence ID" value="NZ_BAOP01000026.1"/>
</dbReference>
<dbReference type="Gene3D" id="3.40.50.2000">
    <property type="entry name" value="Glycogen Phosphorylase B"/>
    <property type="match status" value="2"/>
</dbReference>
<dbReference type="InterPro" id="IPR001830">
    <property type="entry name" value="Glyco_trans_20"/>
</dbReference>
<evidence type="ECO:0000256" key="2">
    <source>
        <dbReference type="ARBA" id="ARBA00008799"/>
    </source>
</evidence>
<comment type="caution">
    <text evidence="7">The sequence shown here is derived from an EMBL/GenBank/DDBJ whole genome shotgun (WGS) entry which is preliminary data.</text>
</comment>
<dbReference type="EMBL" id="BAOP01000026">
    <property type="protein sequence ID" value="GAC81082.1"/>
    <property type="molecule type" value="Genomic_DNA"/>
</dbReference>
<evidence type="ECO:0000256" key="4">
    <source>
        <dbReference type="ARBA" id="ARBA00047452"/>
    </source>
</evidence>
<dbReference type="GO" id="GO:0005992">
    <property type="term" value="P:trehalose biosynthetic process"/>
    <property type="evidence" value="ECO:0007669"/>
    <property type="project" value="InterPro"/>
</dbReference>
<comment type="catalytic activity">
    <reaction evidence="6">
        <text>TDP-alpha-D-glucose + D-glucose 6-phosphate = 5-methyl-UDP + alpha,alpha-trehalose 6-phosphate + H(+)</text>
        <dbReference type="Rhea" id="RHEA:53888"/>
        <dbReference type="ChEBI" id="CHEBI:15378"/>
        <dbReference type="ChEBI" id="CHEBI:58429"/>
        <dbReference type="ChEBI" id="CHEBI:61417"/>
        <dbReference type="ChEBI" id="CHEBI:61548"/>
        <dbReference type="ChEBI" id="CHEBI:137931"/>
    </reaction>
</comment>
<dbReference type="eggNOG" id="COG0380">
    <property type="taxonomic scope" value="Bacteria"/>
</dbReference>
<evidence type="ECO:0000256" key="1">
    <source>
        <dbReference type="ARBA" id="ARBA00001525"/>
    </source>
</evidence>
<dbReference type="EC" id="2.4.1.347" evidence="3"/>
<dbReference type="PANTHER" id="PTHR10788">
    <property type="entry name" value="TREHALOSE-6-PHOSPHATE SYNTHASE"/>
    <property type="match status" value="1"/>
</dbReference>
<dbReference type="GO" id="GO:0003825">
    <property type="term" value="F:alpha,alpha-trehalose-phosphate synthase (UDP-forming) activity"/>
    <property type="evidence" value="ECO:0007669"/>
    <property type="project" value="TreeGrafter"/>
</dbReference>
<comment type="catalytic activity">
    <reaction evidence="4">
        <text>GDP-alpha-D-glucose + D-glucose 6-phosphate = alpha,alpha-trehalose 6-phosphate + GDP + H(+)</text>
        <dbReference type="Rhea" id="RHEA:14605"/>
        <dbReference type="ChEBI" id="CHEBI:15378"/>
        <dbReference type="ChEBI" id="CHEBI:58189"/>
        <dbReference type="ChEBI" id="CHEBI:58429"/>
        <dbReference type="ChEBI" id="CHEBI:61548"/>
        <dbReference type="ChEBI" id="CHEBI:62230"/>
    </reaction>
</comment>
<organism evidence="7 8">
    <name type="scientific">Gordonia malaquae NBRC 108250</name>
    <dbReference type="NCBI Taxonomy" id="1223542"/>
    <lineage>
        <taxon>Bacteria</taxon>
        <taxon>Bacillati</taxon>
        <taxon>Actinomycetota</taxon>
        <taxon>Actinomycetes</taxon>
        <taxon>Mycobacteriales</taxon>
        <taxon>Gordoniaceae</taxon>
        <taxon>Gordonia</taxon>
    </lineage>
</organism>
<dbReference type="Proteomes" id="UP000035009">
    <property type="component" value="Unassembled WGS sequence"/>
</dbReference>
<evidence type="ECO:0000256" key="3">
    <source>
        <dbReference type="ARBA" id="ARBA00012842"/>
    </source>
</evidence>
<proteinExistence type="inferred from homology"/>
<comment type="catalytic activity">
    <reaction evidence="5">
        <text>ADP-alpha-D-glucose + D-glucose 6-phosphate = alpha,alpha-trehalose 6-phosphate + ADP + H(+)</text>
        <dbReference type="Rhea" id="RHEA:53880"/>
        <dbReference type="ChEBI" id="CHEBI:15378"/>
        <dbReference type="ChEBI" id="CHEBI:57498"/>
        <dbReference type="ChEBI" id="CHEBI:58429"/>
        <dbReference type="ChEBI" id="CHEBI:61548"/>
        <dbReference type="ChEBI" id="CHEBI:456216"/>
        <dbReference type="EC" id="2.4.1.347"/>
    </reaction>
</comment>
<dbReference type="STRING" id="410332.SAMN04488550_0760"/>
<dbReference type="CDD" id="cd03788">
    <property type="entry name" value="GT20_TPS"/>
    <property type="match status" value="1"/>
</dbReference>
<evidence type="ECO:0000256" key="6">
    <source>
        <dbReference type="ARBA" id="ARBA00093268"/>
    </source>
</evidence>
<sequence>MTDTGAEFVVVANRLPVDKRVQPDGTVTWKRAPGGLVTALTPTLATREAAWVGWSGAAASTSLDEQGAPLDEQPRVDGIDIHSVPLSSGEIADYYEGFANSTLWPLYHDLLVEPVFRHDWWDTYVTVNRRFAEATAASAAQGATVWVHDYQLQLVPAMLRELRPDVRIGFFLHIPFPSYELFTRLPWRRELLEGLLGADLVGFHLPGGAENFLTLVRRVLDLDTSRDPVGVRDGLGSITTGTRTVRVGSFPISINAADVADQASKTLDRAAQIRAELGDPRTILLGVDRLDYTKGIDVRLKGLEGLFAAGRLDPAETVFVQLASPSREQVDSYIAVRNRIERSVSHINGTYGTTTSPPVRYLLQPVPRDELLAYFMAADVVLVTPLRDGMNLVAKEYAACRADHGGALVLSEFTGAAAELGEAAYLLNPYDDQNVMDVIEAAVTDDPTAKRTRMAALHQQVRDFDVDLWANSFLQSLAGAGAANEEIA</sequence>
<gene>
    <name evidence="7" type="primary">otsA</name>
    <name evidence="7" type="ORF">GM1_026_00500</name>
</gene>
<dbReference type="AlphaFoldDB" id="M3UYT1"/>
<evidence type="ECO:0000313" key="8">
    <source>
        <dbReference type="Proteomes" id="UP000035009"/>
    </source>
</evidence>
<comment type="catalytic activity">
    <reaction evidence="1">
        <text>CDP-alpha-D-glucose + D-glucose 6-phosphate = alpha,alpha-trehalose 6-phosphate + CDP + H(+)</text>
        <dbReference type="Rhea" id="RHEA:53884"/>
        <dbReference type="ChEBI" id="CHEBI:15378"/>
        <dbReference type="ChEBI" id="CHEBI:58069"/>
        <dbReference type="ChEBI" id="CHEBI:58429"/>
        <dbReference type="ChEBI" id="CHEBI:61548"/>
        <dbReference type="ChEBI" id="CHEBI:137927"/>
    </reaction>
</comment>
<dbReference type="SUPFAM" id="SSF53756">
    <property type="entry name" value="UDP-Glycosyltransferase/glycogen phosphorylase"/>
    <property type="match status" value="1"/>
</dbReference>
<dbReference type="OrthoDB" id="9761633at2"/>
<accession>M3UYT1</accession>
<dbReference type="Pfam" id="PF00982">
    <property type="entry name" value="Glyco_transf_20"/>
    <property type="match status" value="1"/>
</dbReference>